<feature type="compositionally biased region" description="Basic and acidic residues" evidence="1">
    <location>
        <begin position="623"/>
        <end position="633"/>
    </location>
</feature>
<feature type="domain" description="Nudix hydrolase" evidence="2">
    <location>
        <begin position="56"/>
        <end position="193"/>
    </location>
</feature>
<dbReference type="Gene3D" id="3.90.79.10">
    <property type="entry name" value="Nucleoside Triphosphate Pyrophosphohydrolase"/>
    <property type="match status" value="1"/>
</dbReference>
<proteinExistence type="predicted"/>
<dbReference type="AlphaFoldDB" id="A0A8H5GR06"/>
<reference evidence="3 4" key="1">
    <citation type="journal article" date="2020" name="ISME J.">
        <title>Uncovering the hidden diversity of litter-decomposition mechanisms in mushroom-forming fungi.</title>
        <authorList>
            <person name="Floudas D."/>
            <person name="Bentzer J."/>
            <person name="Ahren D."/>
            <person name="Johansson T."/>
            <person name="Persson P."/>
            <person name="Tunlid A."/>
        </authorList>
    </citation>
    <scope>NUCLEOTIDE SEQUENCE [LARGE SCALE GENOMIC DNA]</scope>
    <source>
        <strain evidence="3 4">CBS 661.87</strain>
    </source>
</reference>
<feature type="compositionally biased region" description="Pro residues" evidence="1">
    <location>
        <begin position="486"/>
        <end position="500"/>
    </location>
</feature>
<evidence type="ECO:0000256" key="1">
    <source>
        <dbReference type="SAM" id="MobiDB-lite"/>
    </source>
</evidence>
<dbReference type="Pfam" id="PF00293">
    <property type="entry name" value="NUDIX"/>
    <property type="match status" value="1"/>
</dbReference>
<evidence type="ECO:0000313" key="4">
    <source>
        <dbReference type="Proteomes" id="UP000565441"/>
    </source>
</evidence>
<dbReference type="SUPFAM" id="SSF55811">
    <property type="entry name" value="Nudix"/>
    <property type="match status" value="1"/>
</dbReference>
<organism evidence="3 4">
    <name type="scientific">Tricholomella constricta</name>
    <dbReference type="NCBI Taxonomy" id="117010"/>
    <lineage>
        <taxon>Eukaryota</taxon>
        <taxon>Fungi</taxon>
        <taxon>Dikarya</taxon>
        <taxon>Basidiomycota</taxon>
        <taxon>Agaricomycotina</taxon>
        <taxon>Agaricomycetes</taxon>
        <taxon>Agaricomycetidae</taxon>
        <taxon>Agaricales</taxon>
        <taxon>Tricholomatineae</taxon>
        <taxon>Lyophyllaceae</taxon>
        <taxon>Tricholomella</taxon>
    </lineage>
</organism>
<name>A0A8H5GR06_9AGAR</name>
<dbReference type="PROSITE" id="PS51462">
    <property type="entry name" value="NUDIX"/>
    <property type="match status" value="1"/>
</dbReference>
<gene>
    <name evidence="3" type="ORF">D9615_010148</name>
</gene>
<dbReference type="InterPro" id="IPR000086">
    <property type="entry name" value="NUDIX_hydrolase_dom"/>
</dbReference>
<comment type="caution">
    <text evidence="3">The sequence shown here is derived from an EMBL/GenBank/DDBJ whole genome shotgun (WGS) entry which is preliminary data.</text>
</comment>
<feature type="region of interest" description="Disordered" evidence="1">
    <location>
        <begin position="573"/>
        <end position="649"/>
    </location>
</feature>
<dbReference type="EMBL" id="JAACJP010000054">
    <property type="protein sequence ID" value="KAF5369693.1"/>
    <property type="molecule type" value="Genomic_DNA"/>
</dbReference>
<dbReference type="GO" id="GO:0015938">
    <property type="term" value="P:coenzyme A catabolic process"/>
    <property type="evidence" value="ECO:0007669"/>
    <property type="project" value="TreeGrafter"/>
</dbReference>
<feature type="region of interest" description="Disordered" evidence="1">
    <location>
        <begin position="352"/>
        <end position="386"/>
    </location>
</feature>
<dbReference type="OrthoDB" id="10260614at2759"/>
<feature type="region of interest" description="Disordered" evidence="1">
    <location>
        <begin position="404"/>
        <end position="529"/>
    </location>
</feature>
<feature type="compositionally biased region" description="Low complexity" evidence="1">
    <location>
        <begin position="573"/>
        <end position="587"/>
    </location>
</feature>
<accession>A0A8H5GR06</accession>
<dbReference type="InterPro" id="IPR045121">
    <property type="entry name" value="CoAse"/>
</dbReference>
<sequence>MSSKDAFRSPNLLKYHRPKLRLNEARIPPLSQQSKQCLRNLVSYQCPNYKIPFPRGRSAAVLVALFVGRMGDLYVLLSRRSATLRTYAGDTSLPGGKADPEDATVEDTARREAFEEIGLPRDRHKVPLLCILEPFLAANATVVTPVVVLILDNTLRPMLNDAEVASLFSHPLASFLTTTPPFPTETESLEVPYYSYNDWTSSGPNNTTWTTRAHRFLTGREAGGIKPVFGLTASIMIRVAMIGYGHQPEFDIGPPGAPTLKVRLAWAMLSKPEFRGACEKEGLRVDWDRLRRLAGVEDARMPAPAVYILAVVGAVAAGIAFKEFVYEPHIAPKVEQWAEEFLAKRQARRGQRAGAVPVSVPLRNDDTTWSGRSKHSDSGDEGDERRQSIELEHLIAKEVREWQSEVNRSQTLRRRGNAGPAGFRDPSDASTTATNRSSLVPTSPTHVLFDPSLPSTPISTLPSAKPSPSPHVSSLREARSRSTLRSPPPLEAPGSLPTPAPSSDTASLVPTRLSLSPSSIPSLSQSYPQDLDHEHGIELLSAPSSRPDSPFSSFSQSLSVHDSMMSSSNYYSFSSPNAASPPNLSSPQVRPPSRSLSDLDFLSDFDEHDPMSPLSAVSGISSFDDHHLDDGTRSEMSGSSWASAGVRNR</sequence>
<evidence type="ECO:0000313" key="3">
    <source>
        <dbReference type="EMBL" id="KAF5369693.1"/>
    </source>
</evidence>
<keyword evidence="4" id="KW-1185">Reference proteome</keyword>
<dbReference type="Proteomes" id="UP000565441">
    <property type="component" value="Unassembled WGS sequence"/>
</dbReference>
<dbReference type="PANTHER" id="PTHR12992">
    <property type="entry name" value="NUDIX HYDROLASE"/>
    <property type="match status" value="1"/>
</dbReference>
<feature type="compositionally biased region" description="Low complexity" evidence="1">
    <location>
        <begin position="451"/>
        <end position="463"/>
    </location>
</feature>
<dbReference type="InterPro" id="IPR015797">
    <property type="entry name" value="NUDIX_hydrolase-like_dom_sf"/>
</dbReference>
<dbReference type="CDD" id="cd03426">
    <property type="entry name" value="NUDIX_CoAse_Nudt7"/>
    <property type="match status" value="1"/>
</dbReference>
<evidence type="ECO:0000259" key="2">
    <source>
        <dbReference type="PROSITE" id="PS51462"/>
    </source>
</evidence>
<dbReference type="GO" id="GO:0010945">
    <property type="term" value="F:coenzyme A diphosphatase activity"/>
    <property type="evidence" value="ECO:0007669"/>
    <property type="project" value="InterPro"/>
</dbReference>
<protein>
    <recommendedName>
        <fullName evidence="2">Nudix hydrolase domain-containing protein</fullName>
    </recommendedName>
</protein>
<dbReference type="PANTHER" id="PTHR12992:SF45">
    <property type="entry name" value="NUDIX HYDROLASE DOMAIN-CONTAINING PROTEIN"/>
    <property type="match status" value="1"/>
</dbReference>
<feature type="compositionally biased region" description="Low complexity" evidence="1">
    <location>
        <begin position="513"/>
        <end position="528"/>
    </location>
</feature>
<feature type="compositionally biased region" description="Basic and acidic residues" evidence="1">
    <location>
        <begin position="374"/>
        <end position="386"/>
    </location>
</feature>
<feature type="compositionally biased region" description="Polar residues" evidence="1">
    <location>
        <begin position="428"/>
        <end position="445"/>
    </location>
</feature>